<accession>A0AAN7JZB2</accession>
<dbReference type="AlphaFoldDB" id="A0AAN7JZB2"/>
<comment type="caution">
    <text evidence="1">The sequence shown here is derived from an EMBL/GenBank/DDBJ whole genome shotgun (WGS) entry which is preliminary data.</text>
</comment>
<gene>
    <name evidence="1" type="ORF">SAY87_019474</name>
</gene>
<reference evidence="1 2" key="1">
    <citation type="journal article" date="2023" name="Hortic Res">
        <title>Pangenome of water caltrop reveals structural variations and asymmetric subgenome divergence after allopolyploidization.</title>
        <authorList>
            <person name="Zhang X."/>
            <person name="Chen Y."/>
            <person name="Wang L."/>
            <person name="Yuan Y."/>
            <person name="Fang M."/>
            <person name="Shi L."/>
            <person name="Lu R."/>
            <person name="Comes H.P."/>
            <person name="Ma Y."/>
            <person name="Chen Y."/>
            <person name="Huang G."/>
            <person name="Zhou Y."/>
            <person name="Zheng Z."/>
            <person name="Qiu Y."/>
        </authorList>
    </citation>
    <scope>NUCLEOTIDE SEQUENCE [LARGE SCALE GENOMIC DNA]</scope>
    <source>
        <tissue evidence="1">Roots</tissue>
    </source>
</reference>
<name>A0AAN7JZB2_9MYRT</name>
<dbReference type="EMBL" id="JAXIOK010000012">
    <property type="protein sequence ID" value="KAK4758173.1"/>
    <property type="molecule type" value="Genomic_DNA"/>
</dbReference>
<protein>
    <submittedName>
        <fullName evidence="1">Uncharacterized protein</fullName>
    </submittedName>
</protein>
<sequence>MEVYLPYIIDMNFSDLSSQTNDKLMKILSNSQQVLLAFIDSKKKANPMCPGMIITVYNNGRSCAVEEHSAAAAQSAYYLS</sequence>
<evidence type="ECO:0000313" key="2">
    <source>
        <dbReference type="Proteomes" id="UP001345219"/>
    </source>
</evidence>
<proteinExistence type="predicted"/>
<evidence type="ECO:0000313" key="1">
    <source>
        <dbReference type="EMBL" id="KAK4758173.1"/>
    </source>
</evidence>
<keyword evidence="2" id="KW-1185">Reference proteome</keyword>
<dbReference type="Proteomes" id="UP001345219">
    <property type="component" value="Chromosome 15"/>
</dbReference>
<organism evidence="1 2">
    <name type="scientific">Trapa incisa</name>
    <dbReference type="NCBI Taxonomy" id="236973"/>
    <lineage>
        <taxon>Eukaryota</taxon>
        <taxon>Viridiplantae</taxon>
        <taxon>Streptophyta</taxon>
        <taxon>Embryophyta</taxon>
        <taxon>Tracheophyta</taxon>
        <taxon>Spermatophyta</taxon>
        <taxon>Magnoliopsida</taxon>
        <taxon>eudicotyledons</taxon>
        <taxon>Gunneridae</taxon>
        <taxon>Pentapetalae</taxon>
        <taxon>rosids</taxon>
        <taxon>malvids</taxon>
        <taxon>Myrtales</taxon>
        <taxon>Lythraceae</taxon>
        <taxon>Trapa</taxon>
    </lineage>
</organism>